<gene>
    <name evidence="1" type="ORF">GCM10009663_61970</name>
</gene>
<organism evidence="1 2">
    <name type="scientific">Kitasatospora arboriphila</name>
    <dbReference type="NCBI Taxonomy" id="258052"/>
    <lineage>
        <taxon>Bacteria</taxon>
        <taxon>Bacillati</taxon>
        <taxon>Actinomycetota</taxon>
        <taxon>Actinomycetes</taxon>
        <taxon>Kitasatosporales</taxon>
        <taxon>Streptomycetaceae</taxon>
        <taxon>Kitasatospora</taxon>
    </lineage>
</organism>
<comment type="caution">
    <text evidence="1">The sequence shown here is derived from an EMBL/GenBank/DDBJ whole genome shotgun (WGS) entry which is preliminary data.</text>
</comment>
<name>A0ABN1U378_9ACTN</name>
<keyword evidence="2" id="KW-1185">Reference proteome</keyword>
<accession>A0ABN1U378</accession>
<evidence type="ECO:0000313" key="2">
    <source>
        <dbReference type="Proteomes" id="UP001499987"/>
    </source>
</evidence>
<dbReference type="EMBL" id="BAAALD010000085">
    <property type="protein sequence ID" value="GAA1112543.1"/>
    <property type="molecule type" value="Genomic_DNA"/>
</dbReference>
<dbReference type="RefSeq" id="WP_344627014.1">
    <property type="nucleotide sequence ID" value="NZ_BAAALD010000085.1"/>
</dbReference>
<evidence type="ECO:0000313" key="1">
    <source>
        <dbReference type="EMBL" id="GAA1112543.1"/>
    </source>
</evidence>
<proteinExistence type="predicted"/>
<dbReference type="Proteomes" id="UP001499987">
    <property type="component" value="Unassembled WGS sequence"/>
</dbReference>
<sequence>MTDPLDAAERLARRVRDALTAAGLPVVDPGPDEEPAGGGAQVRVDTWNRHFFGLEPEVVVTWWTGPQLRADMVAAVMRKDLEHPSVRRSGGTHEAMCAALLAVLTSAGSTAREHDNDMAPFNVHVLAGPADG</sequence>
<protein>
    <submittedName>
        <fullName evidence="1">Uncharacterized protein</fullName>
    </submittedName>
</protein>
<reference evidence="1 2" key="1">
    <citation type="journal article" date="2019" name="Int. J. Syst. Evol. Microbiol.">
        <title>The Global Catalogue of Microorganisms (GCM) 10K type strain sequencing project: providing services to taxonomists for standard genome sequencing and annotation.</title>
        <authorList>
            <consortium name="The Broad Institute Genomics Platform"/>
            <consortium name="The Broad Institute Genome Sequencing Center for Infectious Disease"/>
            <person name="Wu L."/>
            <person name="Ma J."/>
        </authorList>
    </citation>
    <scope>NUCLEOTIDE SEQUENCE [LARGE SCALE GENOMIC DNA]</scope>
    <source>
        <strain evidence="1 2">JCM 13002</strain>
    </source>
</reference>